<feature type="domain" description="Tripartite ATP-independent periplasmic transporters DctQ component" evidence="10">
    <location>
        <begin position="30"/>
        <end position="160"/>
    </location>
</feature>
<accession>A0A4R2D406</accession>
<comment type="subcellular location">
    <subcellularLocation>
        <location evidence="1 9">Cell inner membrane</location>
        <topology evidence="1 9">Multi-pass membrane protein</topology>
    </subcellularLocation>
</comment>
<dbReference type="GO" id="GO:0005886">
    <property type="term" value="C:plasma membrane"/>
    <property type="evidence" value="ECO:0007669"/>
    <property type="project" value="UniProtKB-SubCell"/>
</dbReference>
<protein>
    <recommendedName>
        <fullName evidence="9">TRAP transporter small permease protein</fullName>
    </recommendedName>
</protein>
<dbReference type="InterPro" id="IPR007387">
    <property type="entry name" value="TRAP_DctQ"/>
</dbReference>
<evidence type="ECO:0000256" key="1">
    <source>
        <dbReference type="ARBA" id="ARBA00004429"/>
    </source>
</evidence>
<evidence type="ECO:0000256" key="9">
    <source>
        <dbReference type="RuleBase" id="RU369079"/>
    </source>
</evidence>
<keyword evidence="7 9" id="KW-0472">Membrane</keyword>
<reference evidence="11 12" key="1">
    <citation type="submission" date="2019-03" db="EMBL/GenBank/DDBJ databases">
        <title>Genomic Encyclopedia of Type Strains, Phase IV (KMG-IV): sequencing the most valuable type-strain genomes for metagenomic binning, comparative biology and taxonomic classification.</title>
        <authorList>
            <person name="Goeker M."/>
        </authorList>
    </citation>
    <scope>NUCLEOTIDE SEQUENCE [LARGE SCALE GENOMIC DNA]</scope>
    <source>
        <strain evidence="11 12">DSM 18401</strain>
    </source>
</reference>
<feature type="transmembrane region" description="Helical" evidence="9">
    <location>
        <begin position="21"/>
        <end position="39"/>
    </location>
</feature>
<evidence type="ECO:0000256" key="6">
    <source>
        <dbReference type="ARBA" id="ARBA00022989"/>
    </source>
</evidence>
<evidence type="ECO:0000256" key="7">
    <source>
        <dbReference type="ARBA" id="ARBA00023136"/>
    </source>
</evidence>
<proteinExistence type="inferred from homology"/>
<comment type="caution">
    <text evidence="11">The sequence shown here is derived from an EMBL/GenBank/DDBJ whole genome shotgun (WGS) entry which is preliminary data.</text>
</comment>
<dbReference type="InterPro" id="IPR055348">
    <property type="entry name" value="DctQ"/>
</dbReference>
<evidence type="ECO:0000313" key="11">
    <source>
        <dbReference type="EMBL" id="TCN48583.1"/>
    </source>
</evidence>
<keyword evidence="3" id="KW-1003">Cell membrane</keyword>
<feature type="transmembrane region" description="Helical" evidence="9">
    <location>
        <begin position="133"/>
        <end position="157"/>
    </location>
</feature>
<dbReference type="PANTHER" id="PTHR35011">
    <property type="entry name" value="2,3-DIKETO-L-GULONATE TRAP TRANSPORTER SMALL PERMEASE PROTEIN YIAM"/>
    <property type="match status" value="1"/>
</dbReference>
<dbReference type="Proteomes" id="UP000295351">
    <property type="component" value="Unassembled WGS sequence"/>
</dbReference>
<comment type="subunit">
    <text evidence="9">The complex comprises the extracytoplasmic solute receptor protein and the two transmembrane proteins.</text>
</comment>
<evidence type="ECO:0000256" key="2">
    <source>
        <dbReference type="ARBA" id="ARBA00022448"/>
    </source>
</evidence>
<evidence type="ECO:0000313" key="12">
    <source>
        <dbReference type="Proteomes" id="UP000295351"/>
    </source>
</evidence>
<comment type="similarity">
    <text evidence="8 9">Belongs to the TRAP transporter small permease family.</text>
</comment>
<name>A0A4R2D406_SHIGR</name>
<evidence type="ECO:0000256" key="8">
    <source>
        <dbReference type="ARBA" id="ARBA00038436"/>
    </source>
</evidence>
<evidence type="ECO:0000256" key="5">
    <source>
        <dbReference type="ARBA" id="ARBA00022692"/>
    </source>
</evidence>
<dbReference type="EMBL" id="SLVX01000001">
    <property type="protein sequence ID" value="TCN48583.1"/>
    <property type="molecule type" value="Genomic_DNA"/>
</dbReference>
<feature type="transmembrane region" description="Helical" evidence="9">
    <location>
        <begin position="91"/>
        <end position="113"/>
    </location>
</feature>
<evidence type="ECO:0000256" key="3">
    <source>
        <dbReference type="ARBA" id="ARBA00022475"/>
    </source>
</evidence>
<keyword evidence="6 9" id="KW-1133">Transmembrane helix</keyword>
<dbReference type="GO" id="GO:0022857">
    <property type="term" value="F:transmembrane transporter activity"/>
    <property type="evidence" value="ECO:0007669"/>
    <property type="project" value="UniProtKB-UniRule"/>
</dbReference>
<evidence type="ECO:0000259" key="10">
    <source>
        <dbReference type="Pfam" id="PF04290"/>
    </source>
</evidence>
<organism evidence="11 12">
    <name type="scientific">Shinella granuli</name>
    <dbReference type="NCBI Taxonomy" id="323621"/>
    <lineage>
        <taxon>Bacteria</taxon>
        <taxon>Pseudomonadati</taxon>
        <taxon>Pseudomonadota</taxon>
        <taxon>Alphaproteobacteria</taxon>
        <taxon>Hyphomicrobiales</taxon>
        <taxon>Rhizobiaceae</taxon>
        <taxon>Shinella</taxon>
    </lineage>
</organism>
<dbReference type="Pfam" id="PF04290">
    <property type="entry name" value="DctQ"/>
    <property type="match status" value="1"/>
</dbReference>
<keyword evidence="12" id="KW-1185">Reference proteome</keyword>
<evidence type="ECO:0000256" key="4">
    <source>
        <dbReference type="ARBA" id="ARBA00022519"/>
    </source>
</evidence>
<sequence>MPDVIKTYVRFVDTFNRRVGLFAMYLIFAMFAILLYSSVSKAFHLPANWTLESAQFTMAAYYMLGGAFAMQTGDHVRMDLFYGTWSVRKRAIFDTVTAVALIVFLGFMLYGGITSTTYAIQFKEKSFTAWAPYMAPIKIVMTFGVLMMLAQAISSLFKDIAELRGRPIA</sequence>
<dbReference type="PANTHER" id="PTHR35011:SF4">
    <property type="entry name" value="SLL1102 PROTEIN"/>
    <property type="match status" value="1"/>
</dbReference>
<keyword evidence="4 9" id="KW-0997">Cell inner membrane</keyword>
<dbReference type="RefSeq" id="WP_064332567.1">
    <property type="nucleotide sequence ID" value="NZ_BAABEI010000012.1"/>
</dbReference>
<gene>
    <name evidence="11" type="ORF">EV665_101319</name>
</gene>
<keyword evidence="5 9" id="KW-0812">Transmembrane</keyword>
<dbReference type="AlphaFoldDB" id="A0A4R2D406"/>
<keyword evidence="2 9" id="KW-0813">Transport</keyword>
<feature type="transmembrane region" description="Helical" evidence="9">
    <location>
        <begin position="51"/>
        <end position="70"/>
    </location>
</feature>
<comment type="function">
    <text evidence="9">Part of the tripartite ATP-independent periplasmic (TRAP) transport system.</text>
</comment>